<evidence type="ECO:0000256" key="2">
    <source>
        <dbReference type="SAM" id="Phobius"/>
    </source>
</evidence>
<name>S9S3Z6_MAGFU</name>
<feature type="transmembrane region" description="Helical" evidence="2">
    <location>
        <begin position="38"/>
        <end position="60"/>
    </location>
</feature>
<dbReference type="PANTHER" id="PTHR42941">
    <property type="entry name" value="SLL1037 PROTEIN"/>
    <property type="match status" value="1"/>
</dbReference>
<organism evidence="3 4">
    <name type="scientific">Magnetospirillum fulvum MGU-K5</name>
    <dbReference type="NCBI Taxonomy" id="1316936"/>
    <lineage>
        <taxon>Bacteria</taxon>
        <taxon>Pseudomonadati</taxon>
        <taxon>Pseudomonadota</taxon>
        <taxon>Alphaproteobacteria</taxon>
        <taxon>Rhodospirillales</taxon>
        <taxon>Rhodospirillaceae</taxon>
        <taxon>Magnetospirillum</taxon>
    </lineage>
</organism>
<feature type="region of interest" description="Disordered" evidence="1">
    <location>
        <begin position="1"/>
        <end position="29"/>
    </location>
</feature>
<feature type="transmembrane region" description="Helical" evidence="2">
    <location>
        <begin position="357"/>
        <end position="376"/>
    </location>
</feature>
<dbReference type="Gene3D" id="3.40.190.10">
    <property type="entry name" value="Periplasmic binding protein-like II"/>
    <property type="match status" value="2"/>
</dbReference>
<dbReference type="PATRIC" id="fig|1316936.3.peg.3005"/>
<keyword evidence="2" id="KW-0472">Membrane</keyword>
<dbReference type="SUPFAM" id="SSF53850">
    <property type="entry name" value="Periplasmic binding protein-like II"/>
    <property type="match status" value="1"/>
</dbReference>
<dbReference type="STRING" id="1316936.K678_15084"/>
<dbReference type="PANTHER" id="PTHR42941:SF1">
    <property type="entry name" value="SLL1037 PROTEIN"/>
    <property type="match status" value="1"/>
</dbReference>
<dbReference type="eggNOG" id="COG2358">
    <property type="taxonomic scope" value="Bacteria"/>
</dbReference>
<dbReference type="Proteomes" id="UP000015350">
    <property type="component" value="Unassembled WGS sequence"/>
</dbReference>
<evidence type="ECO:0000256" key="1">
    <source>
        <dbReference type="SAM" id="MobiDB-lite"/>
    </source>
</evidence>
<reference evidence="3 4" key="1">
    <citation type="submission" date="2013-04" db="EMBL/GenBank/DDBJ databases">
        <authorList>
            <person name="Kuznetsov B."/>
            <person name="Ivanovsky R."/>
        </authorList>
    </citation>
    <scope>NUCLEOTIDE SEQUENCE [LARGE SCALE GENOMIC DNA]</scope>
    <source>
        <strain evidence="3 4">MGU-K5</strain>
    </source>
</reference>
<gene>
    <name evidence="3" type="ORF">K678_15084</name>
</gene>
<proteinExistence type="predicted"/>
<dbReference type="Pfam" id="PF16868">
    <property type="entry name" value="NMT1_3"/>
    <property type="match status" value="1"/>
</dbReference>
<evidence type="ECO:0000313" key="4">
    <source>
        <dbReference type="Proteomes" id="UP000015350"/>
    </source>
</evidence>
<evidence type="ECO:0000313" key="3">
    <source>
        <dbReference type="EMBL" id="EPY00622.1"/>
    </source>
</evidence>
<keyword evidence="2" id="KW-1133">Transmembrane helix</keyword>
<keyword evidence="2" id="KW-0812">Transmembrane</keyword>
<dbReference type="InterPro" id="IPR011852">
    <property type="entry name" value="TRAP_TAXI"/>
</dbReference>
<sequence length="460" mass="50514">MVLERPFAMTDDPEDGEGAWTPPNARTDNPAMRNRTKILLLTVATVLLTALVVGIVGYWYAQPTAITIAVGPEDSPEHRFARRLSEALAQNHASVALSIEVCDTQAQALLRFARHDAELAILRTDERRIPASTRALAVLEHEAILVIGVRKTRIDTLADLEGHKVTVLGRDARNEAFLRRLLEQYKVDFKRIDLRTVPSDTKLETLLSGTNDLVVLFEPLSRLESASEFGSLANSVRGVSVHAIGDAKALERKVPGLYAETIEPGLLSGSPRIPEEEIETVALHKILVARAKLPDWQVVELMRALFESGRQLGIEKTFGTRIEPPDTEKGALIASHEGASQYVEREVETVFERYSDLIYLSMSTMSVIGSAAIALYSTVFRRRPVQVEDRLGALVALCQRARTATAIAQCEAIEGELDALIHDVLQGIADGTISPRGIDAFRLGCETCRSILVATRTQLA</sequence>
<accession>S9S3Z6</accession>
<dbReference type="EMBL" id="AQPH01000078">
    <property type="protein sequence ID" value="EPY00622.1"/>
    <property type="molecule type" value="Genomic_DNA"/>
</dbReference>
<protein>
    <submittedName>
        <fullName evidence="3">TRAP-type transport system</fullName>
    </submittedName>
</protein>
<comment type="caution">
    <text evidence="3">The sequence shown here is derived from an EMBL/GenBank/DDBJ whole genome shotgun (WGS) entry which is preliminary data.</text>
</comment>
<dbReference type="AlphaFoldDB" id="S9S3Z6"/>